<evidence type="ECO:0000313" key="2">
    <source>
        <dbReference type="EMBL" id="OHW61987.1"/>
    </source>
</evidence>
<sequence length="113" mass="12696">MMASFFLGFSVWVEMRINLANFIVAGTVIGVIVGLFKKVNRYWVFFALEGLLLVVSMATGRSSRIIYLFKDLMIEFGTSIKAISFWIVPVALIANTAVLIIALKNKKRKARGY</sequence>
<proteinExistence type="predicted"/>
<evidence type="ECO:0000313" key="3">
    <source>
        <dbReference type="Proteomes" id="UP000180254"/>
    </source>
</evidence>
<dbReference type="EMBL" id="MKIE01000005">
    <property type="protein sequence ID" value="OHW61987.1"/>
    <property type="molecule type" value="Genomic_DNA"/>
</dbReference>
<dbReference type="AlphaFoldDB" id="A0A1S1V761"/>
<keyword evidence="3" id="KW-1185">Reference proteome</keyword>
<evidence type="ECO:0000256" key="1">
    <source>
        <dbReference type="SAM" id="Phobius"/>
    </source>
</evidence>
<reference evidence="2 3" key="1">
    <citation type="submission" date="2016-09" db="EMBL/GenBank/DDBJ databases">
        <title>Genome sequence of Eubacterium angustum.</title>
        <authorList>
            <person name="Poehlein A."/>
            <person name="Daniel R."/>
        </authorList>
    </citation>
    <scope>NUCLEOTIDE SEQUENCE [LARGE SCALE GENOMIC DNA]</scope>
    <source>
        <strain evidence="2 3">DSM 1989</strain>
    </source>
</reference>
<feature type="transmembrane region" description="Helical" evidence="1">
    <location>
        <begin position="83"/>
        <end position="103"/>
    </location>
</feature>
<dbReference type="Proteomes" id="UP000180254">
    <property type="component" value="Unassembled WGS sequence"/>
</dbReference>
<feature type="transmembrane region" description="Helical" evidence="1">
    <location>
        <begin position="15"/>
        <end position="36"/>
    </location>
</feature>
<keyword evidence="1" id="KW-0812">Transmembrane</keyword>
<protein>
    <submittedName>
        <fullName evidence="2">Uncharacterized protein</fullName>
    </submittedName>
</protein>
<gene>
    <name evidence="2" type="ORF">EUAN_14350</name>
</gene>
<name>A0A1S1V761_9FIRM</name>
<dbReference type="STRING" id="39480.EUAN_14350"/>
<keyword evidence="1" id="KW-1133">Transmembrane helix</keyword>
<keyword evidence="1" id="KW-0472">Membrane</keyword>
<comment type="caution">
    <text evidence="2">The sequence shown here is derived from an EMBL/GenBank/DDBJ whole genome shotgun (WGS) entry which is preliminary data.</text>
</comment>
<organism evidence="2 3">
    <name type="scientific">Andreesenia angusta</name>
    <dbReference type="NCBI Taxonomy" id="39480"/>
    <lineage>
        <taxon>Bacteria</taxon>
        <taxon>Bacillati</taxon>
        <taxon>Bacillota</taxon>
        <taxon>Tissierellia</taxon>
        <taxon>Tissierellales</taxon>
        <taxon>Gottschalkiaceae</taxon>
        <taxon>Andreesenia</taxon>
    </lineage>
</organism>
<accession>A0A1S1V761</accession>
<feature type="transmembrane region" description="Helical" evidence="1">
    <location>
        <begin position="43"/>
        <end position="63"/>
    </location>
</feature>